<dbReference type="PANTHER" id="PTHR19855:SF11">
    <property type="entry name" value="RIBOSOME BIOGENESIS PROTEIN WDR12"/>
    <property type="match status" value="1"/>
</dbReference>
<keyword evidence="1" id="KW-0853">WD repeat</keyword>
<gene>
    <name evidence="2" type="ORF">NDES1114_LOCUS23436</name>
</gene>
<dbReference type="Gene3D" id="2.130.10.10">
    <property type="entry name" value="YVTN repeat-like/Quinoprotein amine dehydrogenase"/>
    <property type="match status" value="1"/>
</dbReference>
<name>A0A7S1MIV3_NEODS</name>
<evidence type="ECO:0000313" key="2">
    <source>
        <dbReference type="EMBL" id="CAD9132842.1"/>
    </source>
</evidence>
<dbReference type="InterPro" id="IPR001680">
    <property type="entry name" value="WD40_rpt"/>
</dbReference>
<dbReference type="InterPro" id="IPR015943">
    <property type="entry name" value="WD40/YVTN_repeat-like_dom_sf"/>
</dbReference>
<dbReference type="EMBL" id="HBGF01034948">
    <property type="protein sequence ID" value="CAD9132842.1"/>
    <property type="molecule type" value="Transcribed_RNA"/>
</dbReference>
<dbReference type="SUPFAM" id="SSF50978">
    <property type="entry name" value="WD40 repeat-like"/>
    <property type="match status" value="1"/>
</dbReference>
<dbReference type="InterPro" id="IPR036322">
    <property type="entry name" value="WD40_repeat_dom_sf"/>
</dbReference>
<reference evidence="2" key="1">
    <citation type="submission" date="2021-01" db="EMBL/GenBank/DDBJ databases">
        <authorList>
            <person name="Corre E."/>
            <person name="Pelletier E."/>
            <person name="Niang G."/>
            <person name="Scheremetjew M."/>
            <person name="Finn R."/>
            <person name="Kale V."/>
            <person name="Holt S."/>
            <person name="Cochrane G."/>
            <person name="Meng A."/>
            <person name="Brown T."/>
            <person name="Cohen L."/>
        </authorList>
    </citation>
    <scope>NUCLEOTIDE SEQUENCE</scope>
    <source>
        <strain evidence="2">CCAP 1951/1</strain>
    </source>
</reference>
<dbReference type="PANTHER" id="PTHR19855">
    <property type="entry name" value="WD40 REPEAT PROTEIN 12, 37"/>
    <property type="match status" value="1"/>
</dbReference>
<dbReference type="Pfam" id="PF00400">
    <property type="entry name" value="WD40"/>
    <property type="match status" value="2"/>
</dbReference>
<proteinExistence type="predicted"/>
<evidence type="ECO:0000256" key="1">
    <source>
        <dbReference type="PROSITE-ProRule" id="PRU00221"/>
    </source>
</evidence>
<accession>A0A7S1MIV3</accession>
<organism evidence="2">
    <name type="scientific">Neobodo designis</name>
    <name type="common">Flagellated protozoan</name>
    <name type="synonym">Bodo designis</name>
    <dbReference type="NCBI Taxonomy" id="312471"/>
    <lineage>
        <taxon>Eukaryota</taxon>
        <taxon>Discoba</taxon>
        <taxon>Euglenozoa</taxon>
        <taxon>Kinetoplastea</taxon>
        <taxon>Metakinetoplastina</taxon>
        <taxon>Neobodonida</taxon>
        <taxon>Neobodo</taxon>
    </lineage>
</organism>
<evidence type="ECO:0008006" key="3">
    <source>
        <dbReference type="Google" id="ProtNLM"/>
    </source>
</evidence>
<protein>
    <recommendedName>
        <fullName evidence="3">Guanine nucleotide-binding protein subunit beta-like protein</fullName>
    </recommendedName>
</protein>
<dbReference type="AlphaFoldDB" id="A0A7S1MIV3"/>
<sequence length="538" mass="56497">MKVRVHVDLLDPEDAEAAEEIEAALRHAVDDASHVSITRAASSALPRVVEVLRSAGDGRQTDERLSQIASRDLGWAFGFIVCGTDTALRKLALEHTANLAPACERRRTVSAIMFEHVVSVFTTVSPQFSKAEQRRAAAALVGAIAYSLTNVSGVARCCVSLFRSPETVPAGAILLSVLISEHSETLIKLPEASELRKLAAQHQQLLPGYEAVYIAEGMGWSPPFATKNVVCGGRHQLPRNVSVTSVAAMTGSVVACTSDGALLTLDTSCKETAESFDLGDVVATSIDASAATRQLVVAVTGNDGASVAIISEAQDKPTWTQRGTVTLADPAPKSVATAVRTLRTVPQLCVASCDSERSVVSLADLTTTKVLSMLQPHTDVITTLHAPASRESVLLSASRDKTVALFDVRSNAKVATMAVHTQTVTSVSSEGDVVIAAGLDGKVAVCDIRNLSQPVGRRTFDSGVLRTALGPSHVCAVATVNSLHLMSLHASDMPIARVDMRTTPCSDLAWVPGRGSLCVAAGPTLEVISCEALPSATQ</sequence>
<feature type="repeat" description="WD" evidence="1">
    <location>
        <begin position="374"/>
        <end position="416"/>
    </location>
</feature>
<dbReference type="SMART" id="SM00320">
    <property type="entry name" value="WD40"/>
    <property type="match status" value="2"/>
</dbReference>
<dbReference type="PROSITE" id="PS50082">
    <property type="entry name" value="WD_REPEATS_2"/>
    <property type="match status" value="1"/>
</dbReference>